<organism evidence="2 3">
    <name type="scientific">Diplocarpon coronariae</name>
    <dbReference type="NCBI Taxonomy" id="2795749"/>
    <lineage>
        <taxon>Eukaryota</taxon>
        <taxon>Fungi</taxon>
        <taxon>Dikarya</taxon>
        <taxon>Ascomycota</taxon>
        <taxon>Pezizomycotina</taxon>
        <taxon>Leotiomycetes</taxon>
        <taxon>Helotiales</taxon>
        <taxon>Drepanopezizaceae</taxon>
        <taxon>Diplocarpon</taxon>
    </lineage>
</organism>
<feature type="region of interest" description="Disordered" evidence="1">
    <location>
        <begin position="55"/>
        <end position="78"/>
    </location>
</feature>
<accession>A0A218ZAL0</accession>
<keyword evidence="3" id="KW-1185">Reference proteome</keyword>
<protein>
    <submittedName>
        <fullName evidence="2">Acetyl-CoA C-acetyltransferase</fullName>
    </submittedName>
</protein>
<name>A0A218ZAL0_9HELO</name>
<comment type="caution">
    <text evidence="2">The sequence shown here is derived from an EMBL/GenBank/DDBJ whole genome shotgun (WGS) entry which is preliminary data.</text>
</comment>
<evidence type="ECO:0000313" key="3">
    <source>
        <dbReference type="Proteomes" id="UP000242519"/>
    </source>
</evidence>
<dbReference type="AlphaFoldDB" id="A0A218ZAL0"/>
<dbReference type="Proteomes" id="UP000242519">
    <property type="component" value="Unassembled WGS sequence"/>
</dbReference>
<evidence type="ECO:0000313" key="2">
    <source>
        <dbReference type="EMBL" id="OWP04206.1"/>
    </source>
</evidence>
<feature type="compositionally biased region" description="Polar residues" evidence="1">
    <location>
        <begin position="55"/>
        <end position="67"/>
    </location>
</feature>
<reference evidence="2 3" key="1">
    <citation type="submission" date="2017-04" db="EMBL/GenBank/DDBJ databases">
        <title>Draft genome sequence of Marssonina coronaria NL1: causal agent of apple blotch.</title>
        <authorList>
            <person name="Cheng Q."/>
        </authorList>
    </citation>
    <scope>NUCLEOTIDE SEQUENCE [LARGE SCALE GENOMIC DNA]</scope>
    <source>
        <strain evidence="2 3">NL1</strain>
    </source>
</reference>
<proteinExistence type="predicted"/>
<evidence type="ECO:0000256" key="1">
    <source>
        <dbReference type="SAM" id="MobiDB-lite"/>
    </source>
</evidence>
<sequence length="317" mass="34568">MPKIFNKFRRIRSKLYDLAAKEEANLAVWRGQEESEAEMTSKSTNKATQEWLQRQETDAGNNTSITVDSGLLMPSNASPKRLGSDYRLPMLDNAAPNNTLGLDSDRLIPKNLVPDVFKSDFNDHTPDKAAMEALDQGLNQNTRDFPAPDVLPWEVNSFGPDMPGPSVSDAVIRHISPLTHKQPSPFASAALDRGANQWLVKETVPASDSLEMLAQSHPDLASEPAAPIPGLNVHNDAIDWNIALDISQYLVNDAYLDRSVSATPDLSLPTSTPEPVSLAAPEQLALAPDIVSADYGIDLYSMDDTTLEDLGLEVPDL</sequence>
<dbReference type="EMBL" id="MZNU01000120">
    <property type="protein sequence ID" value="OWP04206.1"/>
    <property type="molecule type" value="Genomic_DNA"/>
</dbReference>
<gene>
    <name evidence="2" type="ORF">B2J93_2945</name>
</gene>
<dbReference type="InParanoid" id="A0A218ZAL0"/>